<sequence>MLDCKISLLITTQSKQTVVAGRTIERGTPVSRQVRVYGRSNGALLGSTYSNKSGDYKFYLPLDIAYTIVSIDLNRQFNAVIQDNVVPK</sequence>
<proteinExistence type="predicted"/>
<gene>
    <name evidence="1" type="ORF">CDG68_12420</name>
</gene>
<dbReference type="RefSeq" id="WP_087554575.1">
    <property type="nucleotide sequence ID" value="NZ_CP033133.1"/>
</dbReference>
<dbReference type="AlphaFoldDB" id="A0A3G2T2T5"/>
<organism evidence="1 2">
    <name type="scientific">Acinetobacter wuhouensis</name>
    <dbReference type="NCBI Taxonomy" id="1879050"/>
    <lineage>
        <taxon>Bacteria</taxon>
        <taxon>Pseudomonadati</taxon>
        <taxon>Pseudomonadota</taxon>
        <taxon>Gammaproteobacteria</taxon>
        <taxon>Moraxellales</taxon>
        <taxon>Moraxellaceae</taxon>
        <taxon>Acinetobacter</taxon>
    </lineage>
</organism>
<evidence type="ECO:0008006" key="3">
    <source>
        <dbReference type="Google" id="ProtNLM"/>
    </source>
</evidence>
<evidence type="ECO:0000313" key="1">
    <source>
        <dbReference type="EMBL" id="AYO54391.1"/>
    </source>
</evidence>
<evidence type="ECO:0000313" key="2">
    <source>
        <dbReference type="Proteomes" id="UP000279962"/>
    </source>
</evidence>
<dbReference type="EMBL" id="CP033133">
    <property type="protein sequence ID" value="AYO54391.1"/>
    <property type="molecule type" value="Genomic_DNA"/>
</dbReference>
<name>A0A3G2T2T5_9GAMM</name>
<dbReference type="Proteomes" id="UP000279962">
    <property type="component" value="Chromosome"/>
</dbReference>
<accession>A0A3G2T2T5</accession>
<reference evidence="1 2" key="1">
    <citation type="submission" date="2018-10" db="EMBL/GenBank/DDBJ databases">
        <title>The complete genome of Acinetobacter wuhouensis strain WCHAW010062.</title>
        <authorList>
            <person name="Hu Y."/>
            <person name="Long H."/>
            <person name="Feng Y."/>
            <person name="Zong Z."/>
        </authorList>
    </citation>
    <scope>NUCLEOTIDE SEQUENCE [LARGE SCALE GENOMIC DNA]</scope>
    <source>
        <strain evidence="1 2">WCHAW010062</strain>
    </source>
</reference>
<protein>
    <recommendedName>
        <fullName evidence="3">Carboxypeptidase regulatory-like domain-containing protein</fullName>
    </recommendedName>
</protein>